<name>A0ACB9S1R2_9MYRT</name>
<sequence length="532" mass="61514">MAVTLQASDDPPPAIDEFASHLRLVSQALPDLKSGGVSLGDLNALLFDFIQKFRSSPIHRNDPKFLKMWIIYLDTCEEDFENVAREMDDSDTWPENPLFYELYAVLLEARGQLYDAVEVYRIGNSRCPDRRRLEKARALFIDRMDRIITAASLQKVDDADISRHEGDHVNPWAATTINDLLEKMKPQLTGYNGYYGIKKAYSGKVALSSLRKSWRNKIIELGGTKYQIKGYAGRGGFAQVFKAYINSDPEEVVALKIQSPSFPWEFYMYRQLDFRIEDPQRQAFGFARSMHVFSDYSVLVCDYLSHGTLQDAINVYVVTGKTMEEVLCIYYTVEMLRMLETLHSVGILHGDFKADNLLIRYARGDLSVEEFENRRGSWLDQGLSLVDWGRGIDARLFPKNTEFKGDCRTSGFRCIEMQEKKPWTYQVDIYGFCVVVHMMLHGSYLEVERKTNQDGSFFYEPKSPCKRYWNVDLWRNLFTKLLNTGKVEDEVAVLRSIRQSFEEHLNSNKDLIRKLKDLLAKQKMSLLSARNF</sequence>
<proteinExistence type="predicted"/>
<keyword evidence="2" id="KW-1185">Reference proteome</keyword>
<accession>A0ACB9S1R2</accession>
<reference evidence="2" key="1">
    <citation type="journal article" date="2023" name="Front. Plant Sci.">
        <title>Chromosomal-level genome assembly of Melastoma candidum provides insights into trichome evolution.</title>
        <authorList>
            <person name="Zhong Y."/>
            <person name="Wu W."/>
            <person name="Sun C."/>
            <person name="Zou P."/>
            <person name="Liu Y."/>
            <person name="Dai S."/>
            <person name="Zhou R."/>
        </authorList>
    </citation>
    <scope>NUCLEOTIDE SEQUENCE [LARGE SCALE GENOMIC DNA]</scope>
</reference>
<dbReference type="EMBL" id="CM042881">
    <property type="protein sequence ID" value="KAI4385029.1"/>
    <property type="molecule type" value="Genomic_DNA"/>
</dbReference>
<organism evidence="1 2">
    <name type="scientific">Melastoma candidum</name>
    <dbReference type="NCBI Taxonomy" id="119954"/>
    <lineage>
        <taxon>Eukaryota</taxon>
        <taxon>Viridiplantae</taxon>
        <taxon>Streptophyta</taxon>
        <taxon>Embryophyta</taxon>
        <taxon>Tracheophyta</taxon>
        <taxon>Spermatophyta</taxon>
        <taxon>Magnoliopsida</taxon>
        <taxon>eudicotyledons</taxon>
        <taxon>Gunneridae</taxon>
        <taxon>Pentapetalae</taxon>
        <taxon>rosids</taxon>
        <taxon>malvids</taxon>
        <taxon>Myrtales</taxon>
        <taxon>Melastomataceae</taxon>
        <taxon>Melastomatoideae</taxon>
        <taxon>Melastomateae</taxon>
        <taxon>Melastoma</taxon>
    </lineage>
</organism>
<dbReference type="Proteomes" id="UP001057402">
    <property type="component" value="Chromosome 2"/>
</dbReference>
<gene>
    <name evidence="1" type="ORF">MLD38_003101</name>
</gene>
<protein>
    <submittedName>
        <fullName evidence="1">Uncharacterized protein</fullName>
    </submittedName>
</protein>
<evidence type="ECO:0000313" key="2">
    <source>
        <dbReference type="Proteomes" id="UP001057402"/>
    </source>
</evidence>
<comment type="caution">
    <text evidence="1">The sequence shown here is derived from an EMBL/GenBank/DDBJ whole genome shotgun (WGS) entry which is preliminary data.</text>
</comment>
<evidence type="ECO:0000313" key="1">
    <source>
        <dbReference type="EMBL" id="KAI4385029.1"/>
    </source>
</evidence>